<dbReference type="EMBL" id="JBHSGN010000012">
    <property type="protein sequence ID" value="MFC4672525.1"/>
    <property type="molecule type" value="Genomic_DNA"/>
</dbReference>
<name>A0ABV9KQV0_9BACT</name>
<evidence type="ECO:0000256" key="2">
    <source>
        <dbReference type="ARBA" id="ARBA00022475"/>
    </source>
</evidence>
<dbReference type="PANTHER" id="PTHR39087:SF2">
    <property type="entry name" value="UPF0104 MEMBRANE PROTEIN MJ1595"/>
    <property type="match status" value="1"/>
</dbReference>
<keyword evidence="2" id="KW-1003">Cell membrane</keyword>
<feature type="transmembrane region" description="Helical" evidence="6">
    <location>
        <begin position="244"/>
        <end position="265"/>
    </location>
</feature>
<evidence type="ECO:0000256" key="4">
    <source>
        <dbReference type="ARBA" id="ARBA00022989"/>
    </source>
</evidence>
<sequence length="332" mass="38564">MRRLLQTLLIISICICFVFFLKGTNIKESILLIRQLGIYSAFIIISTFLAYISGTLGWKYCIDCPDRFPLVKLFMVRHIGNTITLFNPTSAIAGEMFNAKALIKEGMKEEEAYKSVLLSRILMILSQLTLLIILVSWFLFFLSGRFPSDIIYPVYICFFILLAMFPVLICFLLKEERHARTSLPDRKWKTVILRIIKMRSLLASYIRMRPQKTILAFLLFSAHWILGSLELFFILYFLQYNVDILDGLFLDTIIIVLKSTVSFIPGQLGIEELINKFVLHLIGISSPHLWLSVSILRRARQLFWSGIALIFYLYIRNRKKISENHGNIIRES</sequence>
<feature type="transmembrane region" description="Helical" evidence="6">
    <location>
        <begin position="299"/>
        <end position="315"/>
    </location>
</feature>
<evidence type="ECO:0000313" key="8">
    <source>
        <dbReference type="Proteomes" id="UP001596023"/>
    </source>
</evidence>
<keyword evidence="4 6" id="KW-1133">Transmembrane helix</keyword>
<keyword evidence="3 6" id="KW-0812">Transmembrane</keyword>
<proteinExistence type="predicted"/>
<feature type="transmembrane region" description="Helical" evidence="6">
    <location>
        <begin position="277"/>
        <end position="293"/>
    </location>
</feature>
<feature type="transmembrane region" description="Helical" evidence="6">
    <location>
        <begin position="6"/>
        <end position="24"/>
    </location>
</feature>
<dbReference type="InterPro" id="IPR022791">
    <property type="entry name" value="L-PG_synthase/AglD"/>
</dbReference>
<comment type="subcellular location">
    <subcellularLocation>
        <location evidence="1">Cell membrane</location>
        <topology evidence="1">Multi-pass membrane protein</topology>
    </subcellularLocation>
</comment>
<feature type="transmembrane region" description="Helical" evidence="6">
    <location>
        <begin position="152"/>
        <end position="173"/>
    </location>
</feature>
<gene>
    <name evidence="7" type="ORF">ACFO6W_02345</name>
</gene>
<evidence type="ECO:0000256" key="1">
    <source>
        <dbReference type="ARBA" id="ARBA00004651"/>
    </source>
</evidence>
<dbReference type="PANTHER" id="PTHR39087">
    <property type="entry name" value="UPF0104 MEMBRANE PROTEIN MJ1595"/>
    <property type="match status" value="1"/>
</dbReference>
<reference evidence="8" key="1">
    <citation type="journal article" date="2019" name="Int. J. Syst. Evol. Microbiol.">
        <title>The Global Catalogue of Microorganisms (GCM) 10K type strain sequencing project: providing services to taxonomists for standard genome sequencing and annotation.</title>
        <authorList>
            <consortium name="The Broad Institute Genomics Platform"/>
            <consortium name="The Broad Institute Genome Sequencing Center for Infectious Disease"/>
            <person name="Wu L."/>
            <person name="Ma J."/>
        </authorList>
    </citation>
    <scope>NUCLEOTIDE SEQUENCE [LARGE SCALE GENOMIC DNA]</scope>
    <source>
        <strain evidence="8">CCUG 66188</strain>
    </source>
</reference>
<evidence type="ECO:0000313" key="7">
    <source>
        <dbReference type="EMBL" id="MFC4672525.1"/>
    </source>
</evidence>
<dbReference type="RefSeq" id="WP_379993703.1">
    <property type="nucleotide sequence ID" value="NZ_JBHSGN010000012.1"/>
</dbReference>
<feature type="transmembrane region" description="Helical" evidence="6">
    <location>
        <begin position="214"/>
        <end position="238"/>
    </location>
</feature>
<dbReference type="Pfam" id="PF03706">
    <property type="entry name" value="LPG_synthase_TM"/>
    <property type="match status" value="1"/>
</dbReference>
<feature type="transmembrane region" description="Helical" evidence="6">
    <location>
        <begin position="36"/>
        <end position="58"/>
    </location>
</feature>
<evidence type="ECO:0000256" key="3">
    <source>
        <dbReference type="ARBA" id="ARBA00022692"/>
    </source>
</evidence>
<protein>
    <submittedName>
        <fullName evidence="7">YbhN family protein</fullName>
    </submittedName>
</protein>
<evidence type="ECO:0000256" key="5">
    <source>
        <dbReference type="ARBA" id="ARBA00023136"/>
    </source>
</evidence>
<keyword evidence="8" id="KW-1185">Reference proteome</keyword>
<comment type="caution">
    <text evidence="7">The sequence shown here is derived from an EMBL/GenBank/DDBJ whole genome shotgun (WGS) entry which is preliminary data.</text>
</comment>
<organism evidence="7 8">
    <name type="scientific">Dysgonomonas termitidis</name>
    <dbReference type="NCBI Taxonomy" id="1516126"/>
    <lineage>
        <taxon>Bacteria</taxon>
        <taxon>Pseudomonadati</taxon>
        <taxon>Bacteroidota</taxon>
        <taxon>Bacteroidia</taxon>
        <taxon>Bacteroidales</taxon>
        <taxon>Dysgonomonadaceae</taxon>
        <taxon>Dysgonomonas</taxon>
    </lineage>
</organism>
<dbReference type="Proteomes" id="UP001596023">
    <property type="component" value="Unassembled WGS sequence"/>
</dbReference>
<feature type="transmembrane region" description="Helical" evidence="6">
    <location>
        <begin position="78"/>
        <end position="97"/>
    </location>
</feature>
<feature type="transmembrane region" description="Helical" evidence="6">
    <location>
        <begin position="117"/>
        <end position="140"/>
    </location>
</feature>
<accession>A0ABV9KQV0</accession>
<keyword evidence="5 6" id="KW-0472">Membrane</keyword>
<evidence type="ECO:0000256" key="6">
    <source>
        <dbReference type="SAM" id="Phobius"/>
    </source>
</evidence>